<feature type="non-terminal residue" evidence="2">
    <location>
        <position position="1"/>
    </location>
</feature>
<feature type="transmembrane region" description="Helical" evidence="1">
    <location>
        <begin position="31"/>
        <end position="51"/>
    </location>
</feature>
<sequence length="180" mass="20261">QSIPLNFILAIVVVRERSKNKSKDNFFRSSFFDILIMDPPALTAMLIFTFLKVETPISEFLFESNWDHTAAWCYYCIYFVLYWKVTGIALVTLQRTCTCCYPSSKLSQHLDSHPKAISGLCMLFSPILTGILWVTSPQITFNNVDDLAWILDKKCVARNLGLAAGIITSCIVVSAAAYGR</sequence>
<dbReference type="EMBL" id="BTSY01000004">
    <property type="protein sequence ID" value="GMT23020.1"/>
    <property type="molecule type" value="Genomic_DNA"/>
</dbReference>
<evidence type="ECO:0008006" key="4">
    <source>
        <dbReference type="Google" id="ProtNLM"/>
    </source>
</evidence>
<proteinExistence type="predicted"/>
<evidence type="ECO:0000256" key="1">
    <source>
        <dbReference type="SAM" id="Phobius"/>
    </source>
</evidence>
<dbReference type="PANTHER" id="PTHR24224:SF17">
    <property type="entry name" value="G-PROTEIN COUPLED RECEPTORS FAMILY 1 PROFILE DOMAIN-CONTAINING PROTEIN"/>
    <property type="match status" value="1"/>
</dbReference>
<evidence type="ECO:0000313" key="3">
    <source>
        <dbReference type="Proteomes" id="UP001432322"/>
    </source>
</evidence>
<dbReference type="InterPro" id="IPR052665">
    <property type="entry name" value="Neuropeptide-GPCR"/>
</dbReference>
<feature type="transmembrane region" description="Helical" evidence="1">
    <location>
        <begin position="71"/>
        <end position="93"/>
    </location>
</feature>
<dbReference type="Pfam" id="PF10323">
    <property type="entry name" value="7TM_GPCR_Srv"/>
    <property type="match status" value="1"/>
</dbReference>
<name>A0AAV5VX00_9BILA</name>
<reference evidence="2" key="1">
    <citation type="submission" date="2023-10" db="EMBL/GenBank/DDBJ databases">
        <title>Genome assembly of Pristionchus species.</title>
        <authorList>
            <person name="Yoshida K."/>
            <person name="Sommer R.J."/>
        </authorList>
    </citation>
    <scope>NUCLEOTIDE SEQUENCE</scope>
    <source>
        <strain evidence="2">RS5133</strain>
    </source>
</reference>
<feature type="transmembrane region" description="Helical" evidence="1">
    <location>
        <begin position="114"/>
        <end position="136"/>
    </location>
</feature>
<keyword evidence="3" id="KW-1185">Reference proteome</keyword>
<gene>
    <name evidence="2" type="ORF">PFISCL1PPCAC_14317</name>
</gene>
<evidence type="ECO:0000313" key="2">
    <source>
        <dbReference type="EMBL" id="GMT23020.1"/>
    </source>
</evidence>
<organism evidence="2 3">
    <name type="scientific">Pristionchus fissidentatus</name>
    <dbReference type="NCBI Taxonomy" id="1538716"/>
    <lineage>
        <taxon>Eukaryota</taxon>
        <taxon>Metazoa</taxon>
        <taxon>Ecdysozoa</taxon>
        <taxon>Nematoda</taxon>
        <taxon>Chromadorea</taxon>
        <taxon>Rhabditida</taxon>
        <taxon>Rhabditina</taxon>
        <taxon>Diplogasteromorpha</taxon>
        <taxon>Diplogasteroidea</taxon>
        <taxon>Neodiplogasteridae</taxon>
        <taxon>Pristionchus</taxon>
    </lineage>
</organism>
<dbReference type="PANTHER" id="PTHR24224">
    <property type="entry name" value="CARDIOACCELERATORY PEPTIDE RECEPTOR-RELATED"/>
    <property type="match status" value="1"/>
</dbReference>
<dbReference type="InterPro" id="IPR019426">
    <property type="entry name" value="7TM_GPCR_serpentine_rcpt_Srv"/>
</dbReference>
<keyword evidence="1" id="KW-0472">Membrane</keyword>
<feature type="transmembrane region" description="Helical" evidence="1">
    <location>
        <begin position="156"/>
        <end position="178"/>
    </location>
</feature>
<protein>
    <recommendedName>
        <fullName evidence="4">G protein-coupled receptor</fullName>
    </recommendedName>
</protein>
<dbReference type="Proteomes" id="UP001432322">
    <property type="component" value="Unassembled WGS sequence"/>
</dbReference>
<dbReference type="AlphaFoldDB" id="A0AAV5VX00"/>
<dbReference type="GO" id="GO:0016020">
    <property type="term" value="C:membrane"/>
    <property type="evidence" value="ECO:0007669"/>
    <property type="project" value="TreeGrafter"/>
</dbReference>
<comment type="caution">
    <text evidence="2">The sequence shown here is derived from an EMBL/GenBank/DDBJ whole genome shotgun (WGS) entry which is preliminary data.</text>
</comment>
<keyword evidence="1" id="KW-1133">Transmembrane helix</keyword>
<accession>A0AAV5VX00</accession>
<keyword evidence="1" id="KW-0812">Transmembrane</keyword>